<accession>A0A2C6LBG1</accession>
<evidence type="ECO:0000313" key="5">
    <source>
        <dbReference type="Proteomes" id="UP000221165"/>
    </source>
</evidence>
<feature type="compositionally biased region" description="Low complexity" evidence="1">
    <location>
        <begin position="42"/>
        <end position="56"/>
    </location>
</feature>
<dbReference type="SMART" id="SM00198">
    <property type="entry name" value="SCP"/>
    <property type="match status" value="1"/>
</dbReference>
<feature type="region of interest" description="Disordered" evidence="1">
    <location>
        <begin position="290"/>
        <end position="365"/>
    </location>
</feature>
<feature type="compositionally biased region" description="Low complexity" evidence="1">
    <location>
        <begin position="335"/>
        <end position="349"/>
    </location>
</feature>
<dbReference type="RefSeq" id="XP_067926300.1">
    <property type="nucleotide sequence ID" value="XM_068061724.1"/>
</dbReference>
<dbReference type="Pfam" id="PF00188">
    <property type="entry name" value="CAP"/>
    <property type="match status" value="1"/>
</dbReference>
<dbReference type="InterPro" id="IPR014044">
    <property type="entry name" value="CAP_dom"/>
</dbReference>
<evidence type="ECO:0000256" key="1">
    <source>
        <dbReference type="SAM" id="MobiDB-lite"/>
    </source>
</evidence>
<gene>
    <name evidence="4" type="ORF">CSUI_001518</name>
</gene>
<dbReference type="AlphaFoldDB" id="A0A2C6LBG1"/>
<sequence>MRLVTVTRCLPAAWLLLRTCRSCGFAWATEGTNSAASQELQPSAAASPSVRRSGPSVYGDTVEAVTPFAVRRTDASQASQDAVGLVNQAATQAVPSNLVAAAEPQQQRRYAQDVTDDCLAYHNYYRSEELGSAALRPLQFSEELLEMVMEIANKRAQENCQVWGHSDRSLRPGAAENLYGTFEDPARCERGVFLWFEEYREFHGTYPGTRWTDWFHLVIGHFTQMMWHTARYMACARTRGCTNDNNQLFCLYKPSGNIAGQAPFSRETWRAMLQREKKYEQYSSTLEGGLPGLALPGMPQTGEATPKNNASPRDAETAIESAEEGDLWSYKTPPGASGSSGSADVVASAKRTAQESESTANTDNQVHIAGDQLEAPPLYDWILGFGIDKPSQSYINQVKAVLQKERITQNWLPRVCSSPDAVNYGVCARHVPDMADSSP</sequence>
<feature type="signal peptide" evidence="2">
    <location>
        <begin position="1"/>
        <end position="28"/>
    </location>
</feature>
<evidence type="ECO:0000256" key="2">
    <source>
        <dbReference type="SAM" id="SignalP"/>
    </source>
</evidence>
<feature type="chain" id="PRO_5013379021" evidence="2">
    <location>
        <begin position="29"/>
        <end position="439"/>
    </location>
</feature>
<dbReference type="Proteomes" id="UP000221165">
    <property type="component" value="Unassembled WGS sequence"/>
</dbReference>
<dbReference type="InterPro" id="IPR035940">
    <property type="entry name" value="CAP_sf"/>
</dbReference>
<evidence type="ECO:0000313" key="4">
    <source>
        <dbReference type="EMBL" id="PHJ24628.1"/>
    </source>
</evidence>
<protein>
    <submittedName>
        <fullName evidence="4">Scp family extracellular subfamily protein</fullName>
    </submittedName>
</protein>
<dbReference type="Gene3D" id="3.40.33.10">
    <property type="entry name" value="CAP"/>
    <property type="match status" value="1"/>
</dbReference>
<feature type="compositionally biased region" description="Low complexity" evidence="1">
    <location>
        <begin position="290"/>
        <end position="299"/>
    </location>
</feature>
<dbReference type="InterPro" id="IPR001283">
    <property type="entry name" value="CRISP-related"/>
</dbReference>
<comment type="caution">
    <text evidence="4">The sequence shown here is derived from an EMBL/GenBank/DDBJ whole genome shotgun (WGS) entry which is preliminary data.</text>
</comment>
<keyword evidence="2" id="KW-0732">Signal</keyword>
<dbReference type="VEuPathDB" id="ToxoDB:CSUI_001518"/>
<feature type="compositionally biased region" description="Polar residues" evidence="1">
    <location>
        <begin position="302"/>
        <end position="311"/>
    </location>
</feature>
<reference evidence="4 5" key="1">
    <citation type="journal article" date="2017" name="Int. J. Parasitol.">
        <title>The genome of the protozoan parasite Cystoisospora suis and a reverse vaccinology approach to identify vaccine candidates.</title>
        <authorList>
            <person name="Palmieri N."/>
            <person name="Shrestha A."/>
            <person name="Ruttkowski B."/>
            <person name="Beck T."/>
            <person name="Vogl C."/>
            <person name="Tomley F."/>
            <person name="Blake D.P."/>
            <person name="Joachim A."/>
        </authorList>
    </citation>
    <scope>NUCLEOTIDE SEQUENCE [LARGE SCALE GENOMIC DNA]</scope>
    <source>
        <strain evidence="4 5">Wien I</strain>
    </source>
</reference>
<dbReference type="SUPFAM" id="SSF55797">
    <property type="entry name" value="PR-1-like"/>
    <property type="match status" value="1"/>
</dbReference>
<proteinExistence type="predicted"/>
<dbReference type="GeneID" id="94424935"/>
<feature type="domain" description="SCP" evidence="3">
    <location>
        <begin position="113"/>
        <end position="260"/>
    </location>
</feature>
<feature type="compositionally biased region" description="Polar residues" evidence="1">
    <location>
        <begin position="355"/>
        <end position="365"/>
    </location>
</feature>
<dbReference type="EMBL" id="MIGC01000610">
    <property type="protein sequence ID" value="PHJ24628.1"/>
    <property type="molecule type" value="Genomic_DNA"/>
</dbReference>
<name>A0A2C6LBG1_9APIC</name>
<organism evidence="4 5">
    <name type="scientific">Cystoisospora suis</name>
    <dbReference type="NCBI Taxonomy" id="483139"/>
    <lineage>
        <taxon>Eukaryota</taxon>
        <taxon>Sar</taxon>
        <taxon>Alveolata</taxon>
        <taxon>Apicomplexa</taxon>
        <taxon>Conoidasida</taxon>
        <taxon>Coccidia</taxon>
        <taxon>Eucoccidiorida</taxon>
        <taxon>Eimeriorina</taxon>
        <taxon>Sarcocystidae</taxon>
        <taxon>Cystoisospora</taxon>
    </lineage>
</organism>
<evidence type="ECO:0000259" key="3">
    <source>
        <dbReference type="SMART" id="SM00198"/>
    </source>
</evidence>
<feature type="region of interest" description="Disordered" evidence="1">
    <location>
        <begin position="36"/>
        <end position="56"/>
    </location>
</feature>
<dbReference type="CDD" id="cd05380">
    <property type="entry name" value="CAP_euk"/>
    <property type="match status" value="1"/>
</dbReference>
<dbReference type="OrthoDB" id="337038at2759"/>
<dbReference type="PANTHER" id="PTHR10334">
    <property type="entry name" value="CYSTEINE-RICH SECRETORY PROTEIN-RELATED"/>
    <property type="match status" value="1"/>
</dbReference>
<keyword evidence="5" id="KW-1185">Reference proteome</keyword>